<dbReference type="Gene3D" id="3.40.800.20">
    <property type="entry name" value="Histone deacetylase domain"/>
    <property type="match status" value="1"/>
</dbReference>
<comment type="similarity">
    <text evidence="2">Belongs to the histone deacetylase family.</text>
</comment>
<evidence type="ECO:0000313" key="7">
    <source>
        <dbReference type="Proteomes" id="UP000250028"/>
    </source>
</evidence>
<evidence type="ECO:0000313" key="6">
    <source>
        <dbReference type="EMBL" id="SSA32837.1"/>
    </source>
</evidence>
<dbReference type="GO" id="GO:0004407">
    <property type="term" value="F:histone deacetylase activity"/>
    <property type="evidence" value="ECO:0007669"/>
    <property type="project" value="TreeGrafter"/>
</dbReference>
<dbReference type="CDD" id="cd09994">
    <property type="entry name" value="HDAC_AcuC_like"/>
    <property type="match status" value="1"/>
</dbReference>
<keyword evidence="4" id="KW-0006">Acetoin catabolism</keyword>
<keyword evidence="7" id="KW-1185">Reference proteome</keyword>
<dbReference type="InterPro" id="IPR023696">
    <property type="entry name" value="Ureohydrolase_dom_sf"/>
</dbReference>
<dbReference type="GO" id="GO:0045150">
    <property type="term" value="P:acetoin catabolic process"/>
    <property type="evidence" value="ECO:0007669"/>
    <property type="project" value="UniProtKB-UniPathway"/>
</dbReference>
<feature type="domain" description="Histone deacetylase" evidence="5">
    <location>
        <begin position="21"/>
        <end position="317"/>
    </location>
</feature>
<evidence type="ECO:0000256" key="3">
    <source>
        <dbReference type="ARBA" id="ARBA00020218"/>
    </source>
</evidence>
<gene>
    <name evidence="6" type="ORF">SAMN04489750_0102</name>
</gene>
<evidence type="ECO:0000259" key="5">
    <source>
        <dbReference type="Pfam" id="PF00850"/>
    </source>
</evidence>
<dbReference type="PANTHER" id="PTHR10625:SF10">
    <property type="entry name" value="HISTONE DEACETYLASE HDAC1"/>
    <property type="match status" value="1"/>
</dbReference>
<dbReference type="RefSeq" id="WP_245933923.1">
    <property type="nucleotide sequence ID" value="NZ_QGDN01000001.1"/>
</dbReference>
<dbReference type="InterPro" id="IPR037138">
    <property type="entry name" value="His_deacetylse_dom_sf"/>
</dbReference>
<dbReference type="Pfam" id="PF00850">
    <property type="entry name" value="Hist_deacetyl"/>
    <property type="match status" value="1"/>
</dbReference>
<dbReference type="GO" id="GO:0040029">
    <property type="term" value="P:epigenetic regulation of gene expression"/>
    <property type="evidence" value="ECO:0007669"/>
    <property type="project" value="TreeGrafter"/>
</dbReference>
<dbReference type="UniPathway" id="UPA00040"/>
<dbReference type="PRINTS" id="PR01272">
    <property type="entry name" value="ACUCPROTEIN"/>
</dbReference>
<dbReference type="AlphaFoldDB" id="A0A2Y8ZSD7"/>
<dbReference type="InterPro" id="IPR023801">
    <property type="entry name" value="His_deacetylse_dom"/>
</dbReference>
<organism evidence="6 7">
    <name type="scientific">Branchiibius hedensis</name>
    <dbReference type="NCBI Taxonomy" id="672460"/>
    <lineage>
        <taxon>Bacteria</taxon>
        <taxon>Bacillati</taxon>
        <taxon>Actinomycetota</taxon>
        <taxon>Actinomycetes</taxon>
        <taxon>Micrococcales</taxon>
        <taxon>Dermacoccaceae</taxon>
        <taxon>Branchiibius</taxon>
    </lineage>
</organism>
<evidence type="ECO:0000256" key="1">
    <source>
        <dbReference type="ARBA" id="ARBA00005101"/>
    </source>
</evidence>
<reference evidence="7" key="1">
    <citation type="submission" date="2016-10" db="EMBL/GenBank/DDBJ databases">
        <authorList>
            <person name="Varghese N."/>
            <person name="Submissions S."/>
        </authorList>
    </citation>
    <scope>NUCLEOTIDE SEQUENCE [LARGE SCALE GENOMIC DNA]</scope>
    <source>
        <strain evidence="7">DSM 22951</strain>
    </source>
</reference>
<evidence type="ECO:0000256" key="2">
    <source>
        <dbReference type="ARBA" id="ARBA00005947"/>
    </source>
</evidence>
<dbReference type="SUPFAM" id="SSF52768">
    <property type="entry name" value="Arginase/deacetylase"/>
    <property type="match status" value="1"/>
</dbReference>
<dbReference type="EMBL" id="UESZ01000001">
    <property type="protein sequence ID" value="SSA32837.1"/>
    <property type="molecule type" value="Genomic_DNA"/>
</dbReference>
<comment type="pathway">
    <text evidence="1">Ketone degradation; acetoin degradation.</text>
</comment>
<dbReference type="InterPro" id="IPR000286">
    <property type="entry name" value="HDACs"/>
</dbReference>
<sequence length="397" mass="43136">MTKVDVTWSDRLLGYDFGAQHPMNPVRLDLTRRLCDALGVLDHARIVEPELPGGSDEFLTWVHDPGYVEAVRAASADPAAADVRRGLGTEDDPAFRGMHEISTLIAAGTVNACERVWTGVTEHAVNFCGGLHHAMADRASGFCIYNDAALGIHWLLEHGAKKVAYVDLDVHHGDGVERIFWNDPRVLTVSIHETGRVLFPGTGFALDVGGPDAQGTAVNISLPPGTGDSAWLRAMHAVIPQVVAAFEPDVLISQQGCDSHYADPLAHFALTVDAQRTAYETIHDLAHEVTGGRWVALGGGGYELVDVVPRAWTHLTAIAAHQRIPLDTAVPQGWLDYVHQVTDRQGPTVMGDGVAEGDRVWWRSWNVGVNPEDPLDHAVLATREAVFPHLGLDIWFD</sequence>
<protein>
    <recommendedName>
        <fullName evidence="3">Acetoin utilization protein AcuC</fullName>
    </recommendedName>
</protein>
<dbReference type="InterPro" id="IPR003085">
    <property type="entry name" value="AcuC"/>
</dbReference>
<dbReference type="PRINTS" id="PR01270">
    <property type="entry name" value="HDASUPER"/>
</dbReference>
<dbReference type="PANTHER" id="PTHR10625">
    <property type="entry name" value="HISTONE DEACETYLASE HDAC1-RELATED"/>
    <property type="match status" value="1"/>
</dbReference>
<name>A0A2Y8ZSD7_9MICO</name>
<accession>A0A2Y8ZSD7</accession>
<dbReference type="Proteomes" id="UP000250028">
    <property type="component" value="Unassembled WGS sequence"/>
</dbReference>
<proteinExistence type="inferred from homology"/>
<evidence type="ECO:0000256" key="4">
    <source>
        <dbReference type="ARBA" id="ARBA00022627"/>
    </source>
</evidence>